<dbReference type="Gene3D" id="3.30.1600.10">
    <property type="entry name" value="SIR2/SIRT2 'Small Domain"/>
    <property type="match status" value="1"/>
</dbReference>
<feature type="binding site" evidence="3">
    <location>
        <position position="69"/>
    </location>
    <ligand>
        <name>substrate</name>
    </ligand>
</feature>
<name>A0ABS7P1Y6_9NOCA</name>
<comment type="subcellular location">
    <subcellularLocation>
        <location evidence="3">Cytoplasm</location>
    </subcellularLocation>
</comment>
<dbReference type="PANTHER" id="PTHR11085:SF4">
    <property type="entry name" value="NAD-DEPENDENT PROTEIN DEACYLASE"/>
    <property type="match status" value="1"/>
</dbReference>
<comment type="function">
    <text evidence="3">NAD-dependent lysine deacetylase and desuccinylase that specifically removes acetyl and succinyl groups on target proteins. Modulates the activities of several proteins which are inactive in their acylated form.</text>
</comment>
<feature type="binding site" evidence="3">
    <location>
        <position position="265"/>
    </location>
    <ligand>
        <name>NAD(+)</name>
        <dbReference type="ChEBI" id="CHEBI:57540"/>
    </ligand>
</feature>
<dbReference type="Proteomes" id="UP000825228">
    <property type="component" value="Unassembled WGS sequence"/>
</dbReference>
<dbReference type="SUPFAM" id="SSF52467">
    <property type="entry name" value="DHS-like NAD/FAD-binding domain"/>
    <property type="match status" value="1"/>
</dbReference>
<comment type="catalytic activity">
    <reaction evidence="3">
        <text>N(6)-succinyl-L-lysyl-[protein] + NAD(+) + H2O = 2''-O-succinyl-ADP-D-ribose + nicotinamide + L-lysyl-[protein]</text>
        <dbReference type="Rhea" id="RHEA:47668"/>
        <dbReference type="Rhea" id="RHEA-COMP:9752"/>
        <dbReference type="Rhea" id="RHEA-COMP:11877"/>
        <dbReference type="ChEBI" id="CHEBI:15377"/>
        <dbReference type="ChEBI" id="CHEBI:17154"/>
        <dbReference type="ChEBI" id="CHEBI:29969"/>
        <dbReference type="ChEBI" id="CHEBI:57540"/>
        <dbReference type="ChEBI" id="CHEBI:87830"/>
        <dbReference type="ChEBI" id="CHEBI:87832"/>
    </reaction>
</comment>
<feature type="binding site" evidence="3 4">
    <location>
        <position position="133"/>
    </location>
    <ligand>
        <name>Zn(2+)</name>
        <dbReference type="ChEBI" id="CHEBI:29105"/>
    </ligand>
</feature>
<feature type="domain" description="Deacetylase sirtuin-type" evidence="5">
    <location>
        <begin position="1"/>
        <end position="283"/>
    </location>
</feature>
<feature type="binding site" evidence="3 4">
    <location>
        <position position="181"/>
    </location>
    <ligand>
        <name>Zn(2+)</name>
        <dbReference type="ChEBI" id="CHEBI:29105"/>
    </ligand>
</feature>
<reference evidence="6 7" key="1">
    <citation type="submission" date="2020-06" db="EMBL/GenBank/DDBJ databases">
        <title>Taxonomy, biology and ecology of Rhodococcus bacteria occurring in California pistachio and other woody hosts as revealed by genome sequence analyses.</title>
        <authorList>
            <person name="Gai Y."/>
            <person name="Riely B."/>
        </authorList>
    </citation>
    <scope>NUCLEOTIDE SEQUENCE [LARGE SCALE GENOMIC DNA]</scope>
    <source>
        <strain evidence="6 7">BP-281</strain>
    </source>
</reference>
<feature type="binding site" evidence="3">
    <location>
        <begin position="221"/>
        <end position="223"/>
    </location>
    <ligand>
        <name>NAD(+)</name>
        <dbReference type="ChEBI" id="CHEBI:57540"/>
    </ligand>
</feature>
<keyword evidence="7" id="KW-1185">Reference proteome</keyword>
<keyword evidence="3 4" id="KW-0862">Zinc</keyword>
<dbReference type="InterPro" id="IPR050134">
    <property type="entry name" value="NAD-dep_sirtuin_deacylases"/>
</dbReference>
<comment type="caution">
    <text evidence="6">The sequence shown here is derived from an EMBL/GenBank/DDBJ whole genome shotgun (WGS) entry which is preliminary data.</text>
</comment>
<dbReference type="InterPro" id="IPR026591">
    <property type="entry name" value="Sirtuin_cat_small_dom_sf"/>
</dbReference>
<evidence type="ECO:0000313" key="6">
    <source>
        <dbReference type="EMBL" id="MBY6366420.1"/>
    </source>
</evidence>
<feature type="binding site" evidence="3 4">
    <location>
        <position position="184"/>
    </location>
    <ligand>
        <name>Zn(2+)</name>
        <dbReference type="ChEBI" id="CHEBI:29105"/>
    </ligand>
</feature>
<dbReference type="RefSeq" id="WP_222683764.1">
    <property type="nucleotide sequence ID" value="NZ_JABUBT010000005.1"/>
</dbReference>
<dbReference type="PANTHER" id="PTHR11085">
    <property type="entry name" value="NAD-DEPENDENT PROTEIN DEACYLASE SIRTUIN-5, MITOCHONDRIAL-RELATED"/>
    <property type="match status" value="1"/>
</dbReference>
<comment type="caution">
    <text evidence="3">Lacks conserved residue(s) required for the propagation of feature annotation.</text>
</comment>
<dbReference type="InterPro" id="IPR027546">
    <property type="entry name" value="Sirtuin_class_III"/>
</dbReference>
<evidence type="ECO:0000256" key="2">
    <source>
        <dbReference type="ARBA" id="ARBA00023027"/>
    </source>
</evidence>
<comment type="catalytic activity">
    <reaction evidence="3">
        <text>N(6)-acetyl-L-lysyl-[protein] + NAD(+) + H2O = 2''-O-acetyl-ADP-D-ribose + nicotinamide + L-lysyl-[protein]</text>
        <dbReference type="Rhea" id="RHEA:43636"/>
        <dbReference type="Rhea" id="RHEA-COMP:9752"/>
        <dbReference type="Rhea" id="RHEA-COMP:10731"/>
        <dbReference type="ChEBI" id="CHEBI:15377"/>
        <dbReference type="ChEBI" id="CHEBI:17154"/>
        <dbReference type="ChEBI" id="CHEBI:29969"/>
        <dbReference type="ChEBI" id="CHEBI:57540"/>
        <dbReference type="ChEBI" id="CHEBI:61930"/>
        <dbReference type="ChEBI" id="CHEBI:83767"/>
        <dbReference type="EC" id="2.3.1.286"/>
    </reaction>
</comment>
<organism evidence="6 7">
    <name type="scientific">Rhodococcoides corynebacterioides</name>
    <dbReference type="NCBI Taxonomy" id="53972"/>
    <lineage>
        <taxon>Bacteria</taxon>
        <taxon>Bacillati</taxon>
        <taxon>Actinomycetota</taxon>
        <taxon>Actinomycetes</taxon>
        <taxon>Mycobacteriales</taxon>
        <taxon>Nocardiaceae</taxon>
        <taxon>Rhodococcoides</taxon>
    </lineage>
</organism>
<evidence type="ECO:0000313" key="7">
    <source>
        <dbReference type="Proteomes" id="UP000825228"/>
    </source>
</evidence>
<evidence type="ECO:0000256" key="3">
    <source>
        <dbReference type="HAMAP-Rule" id="MF_01121"/>
    </source>
</evidence>
<comment type="similarity">
    <text evidence="3">Belongs to the sirtuin family. Class III subfamily.</text>
</comment>
<gene>
    <name evidence="3" type="primary">cobB</name>
    <name evidence="6" type="ORF">HQ603_06595</name>
</gene>
<dbReference type="Gene3D" id="3.40.50.1220">
    <property type="entry name" value="TPP-binding domain"/>
    <property type="match status" value="1"/>
</dbReference>
<feature type="active site" description="Proton acceptor" evidence="3 4">
    <location>
        <position position="125"/>
    </location>
</feature>
<comment type="cofactor">
    <cofactor evidence="3">
        <name>Zn(2+)</name>
        <dbReference type="ChEBI" id="CHEBI:29105"/>
    </cofactor>
    <text evidence="3">Binds 1 zinc ion per subunit.</text>
</comment>
<evidence type="ECO:0000256" key="4">
    <source>
        <dbReference type="PROSITE-ProRule" id="PRU00236"/>
    </source>
</evidence>
<feature type="binding site" evidence="3 4">
    <location>
        <position position="136"/>
    </location>
    <ligand>
        <name>Zn(2+)</name>
        <dbReference type="ChEBI" id="CHEBI:29105"/>
    </ligand>
</feature>
<proteinExistence type="inferred from homology"/>
<dbReference type="InterPro" id="IPR029035">
    <property type="entry name" value="DHS-like_NAD/FAD-binding_dom"/>
</dbReference>
<keyword evidence="1" id="KW-0808">Transferase</keyword>
<keyword evidence="3 4" id="KW-0479">Metal-binding</keyword>
<protein>
    <recommendedName>
        <fullName evidence="3">NAD-dependent protein deacylase</fullName>
        <ecNumber evidence="3">2.3.1.286</ecNumber>
    </recommendedName>
    <alternativeName>
        <fullName evidence="3">Regulatory protein SIR2 homolog</fullName>
    </alternativeName>
</protein>
<dbReference type="PROSITE" id="PS50305">
    <property type="entry name" value="SIRTUIN"/>
    <property type="match status" value="1"/>
</dbReference>
<dbReference type="InterPro" id="IPR003000">
    <property type="entry name" value="Sirtuin"/>
</dbReference>
<dbReference type="Pfam" id="PF02146">
    <property type="entry name" value="SIR2"/>
    <property type="match status" value="1"/>
</dbReference>
<keyword evidence="2 3" id="KW-0520">NAD</keyword>
<dbReference type="InterPro" id="IPR026590">
    <property type="entry name" value="Ssirtuin_cat_dom"/>
</dbReference>
<keyword evidence="3" id="KW-0963">Cytoplasm</keyword>
<sequence length="283" mass="29640">MTASLPDDVLAALARADSITVLTGAGMSAQSGIPTFRDAQTGLWSRFDPADLASHAAFVRDPDLVWGWYRRRAALAARAEPNAGHLAVARWQRHAEDRGARLTIATQNVDDLHERAGAVVAAHVHGSLTAVRCSICEAPYHGPLDDVDVDDADADADATITAGEAGTADTEDDIRVPPPSCAECGSPVRPDIVWFGEELPEDAWRAAESAAEDADVVLVIGTSGVVYPFAGLPALARSAGALVVEIDPAETAVSDMAHHHLRGGAADVLPALLQSVLDQGDPR</sequence>
<feature type="binding site" evidence="3">
    <location>
        <begin position="107"/>
        <end position="110"/>
    </location>
    <ligand>
        <name>NAD(+)</name>
        <dbReference type="ChEBI" id="CHEBI:57540"/>
    </ligand>
</feature>
<dbReference type="EMBL" id="JABUBU010000003">
    <property type="protein sequence ID" value="MBY6366420.1"/>
    <property type="molecule type" value="Genomic_DNA"/>
</dbReference>
<evidence type="ECO:0000256" key="1">
    <source>
        <dbReference type="ARBA" id="ARBA00022679"/>
    </source>
</evidence>
<feature type="binding site" evidence="3">
    <location>
        <position position="72"/>
    </location>
    <ligand>
        <name>substrate</name>
    </ligand>
</feature>
<dbReference type="NCBIfam" id="NF001753">
    <property type="entry name" value="PRK00481.1-3"/>
    <property type="match status" value="1"/>
</dbReference>
<dbReference type="EC" id="2.3.1.286" evidence="3"/>
<dbReference type="HAMAP" id="MF_01121">
    <property type="entry name" value="Sirtuin_ClassIII"/>
    <property type="match status" value="1"/>
</dbReference>
<accession>A0ABS7P1Y6</accession>
<comment type="domain">
    <text evidence="3">2 residues (Tyr-69 and Arg-72) present in a large hydrophobic pocket are probably involved in substrate specificity. They are important for desuccinylation activity, but dispensable for deacetylation activity.</text>
</comment>
<evidence type="ECO:0000259" key="5">
    <source>
        <dbReference type="PROSITE" id="PS50305"/>
    </source>
</evidence>